<feature type="signal peptide" evidence="2">
    <location>
        <begin position="1"/>
        <end position="25"/>
    </location>
</feature>
<evidence type="ECO:0000313" key="4">
    <source>
        <dbReference type="Proteomes" id="UP001501509"/>
    </source>
</evidence>
<sequence>MGPTVCAAVFAAIAAGLAPTPAASADPLTAAQAGAATAGLRAEICGSSDDTYGAAKRSWARTKVCAEVKRDDDGNRYIDAYYGGKFQYYWGAAWYHEQVKWEGQFRGRITAYRGDTYVAATDFWERVADDWGKAWGKLTLRDVKPGQTYRFVGSKGKRTAATGTSRATTSTARSPTSPAPRSPSP</sequence>
<comment type="caution">
    <text evidence="3">The sequence shown here is derived from an EMBL/GenBank/DDBJ whole genome shotgun (WGS) entry which is preliminary data.</text>
</comment>
<protein>
    <submittedName>
        <fullName evidence="3">Uncharacterized protein</fullName>
    </submittedName>
</protein>
<dbReference type="Proteomes" id="UP001501509">
    <property type="component" value="Unassembled WGS sequence"/>
</dbReference>
<proteinExistence type="predicted"/>
<feature type="region of interest" description="Disordered" evidence="1">
    <location>
        <begin position="153"/>
        <end position="185"/>
    </location>
</feature>
<gene>
    <name evidence="3" type="ORF">GCM10010411_89600</name>
</gene>
<accession>A0ABP6DAH6</accession>
<dbReference type="RefSeq" id="WP_344548778.1">
    <property type="nucleotide sequence ID" value="NZ_BAAATD010000021.1"/>
</dbReference>
<evidence type="ECO:0000256" key="2">
    <source>
        <dbReference type="SAM" id="SignalP"/>
    </source>
</evidence>
<reference evidence="4" key="1">
    <citation type="journal article" date="2019" name="Int. J. Syst. Evol. Microbiol.">
        <title>The Global Catalogue of Microorganisms (GCM) 10K type strain sequencing project: providing services to taxonomists for standard genome sequencing and annotation.</title>
        <authorList>
            <consortium name="The Broad Institute Genomics Platform"/>
            <consortium name="The Broad Institute Genome Sequencing Center for Infectious Disease"/>
            <person name="Wu L."/>
            <person name="Ma J."/>
        </authorList>
    </citation>
    <scope>NUCLEOTIDE SEQUENCE [LARGE SCALE GENOMIC DNA]</scope>
    <source>
        <strain evidence="4">JCM 6833</strain>
    </source>
</reference>
<organism evidence="3 4">
    <name type="scientific">Actinomadura fulvescens</name>
    <dbReference type="NCBI Taxonomy" id="46160"/>
    <lineage>
        <taxon>Bacteria</taxon>
        <taxon>Bacillati</taxon>
        <taxon>Actinomycetota</taxon>
        <taxon>Actinomycetes</taxon>
        <taxon>Streptosporangiales</taxon>
        <taxon>Thermomonosporaceae</taxon>
        <taxon>Actinomadura</taxon>
    </lineage>
</organism>
<feature type="compositionally biased region" description="Low complexity" evidence="1">
    <location>
        <begin position="159"/>
        <end position="176"/>
    </location>
</feature>
<evidence type="ECO:0000256" key="1">
    <source>
        <dbReference type="SAM" id="MobiDB-lite"/>
    </source>
</evidence>
<feature type="chain" id="PRO_5046256447" evidence="2">
    <location>
        <begin position="26"/>
        <end position="185"/>
    </location>
</feature>
<name>A0ABP6DAH6_9ACTN</name>
<keyword evidence="2" id="KW-0732">Signal</keyword>
<keyword evidence="4" id="KW-1185">Reference proteome</keyword>
<dbReference type="EMBL" id="BAAATD010000021">
    <property type="protein sequence ID" value="GAA2636457.1"/>
    <property type="molecule type" value="Genomic_DNA"/>
</dbReference>
<evidence type="ECO:0000313" key="3">
    <source>
        <dbReference type="EMBL" id="GAA2636457.1"/>
    </source>
</evidence>